<proteinExistence type="predicted"/>
<accession>A0AC60P1R5</accession>
<feature type="non-terminal residue" evidence="1">
    <location>
        <position position="1"/>
    </location>
</feature>
<evidence type="ECO:0000313" key="1">
    <source>
        <dbReference type="EMBL" id="KAG0413362.1"/>
    </source>
</evidence>
<evidence type="ECO:0000313" key="2">
    <source>
        <dbReference type="Proteomes" id="UP000805193"/>
    </source>
</evidence>
<name>A0AC60P1R5_IXOPE</name>
<comment type="caution">
    <text evidence="1">The sequence shown here is derived from an EMBL/GenBank/DDBJ whole genome shotgun (WGS) entry which is preliminary data.</text>
</comment>
<reference evidence="1 2" key="1">
    <citation type="journal article" date="2020" name="Cell">
        <title>Large-Scale Comparative Analyses of Tick Genomes Elucidate Their Genetic Diversity and Vector Capacities.</title>
        <authorList>
            <consortium name="Tick Genome and Microbiome Consortium (TIGMIC)"/>
            <person name="Jia N."/>
            <person name="Wang J."/>
            <person name="Shi W."/>
            <person name="Du L."/>
            <person name="Sun Y."/>
            <person name="Zhan W."/>
            <person name="Jiang J.F."/>
            <person name="Wang Q."/>
            <person name="Zhang B."/>
            <person name="Ji P."/>
            <person name="Bell-Sakyi L."/>
            <person name="Cui X.M."/>
            <person name="Yuan T.T."/>
            <person name="Jiang B.G."/>
            <person name="Yang W.F."/>
            <person name="Lam T.T."/>
            <person name="Chang Q.C."/>
            <person name="Ding S.J."/>
            <person name="Wang X.J."/>
            <person name="Zhu J.G."/>
            <person name="Ruan X.D."/>
            <person name="Zhao L."/>
            <person name="Wei J.T."/>
            <person name="Ye R.Z."/>
            <person name="Que T.C."/>
            <person name="Du C.H."/>
            <person name="Zhou Y.H."/>
            <person name="Cheng J.X."/>
            <person name="Dai P.F."/>
            <person name="Guo W.B."/>
            <person name="Han X.H."/>
            <person name="Huang E.J."/>
            <person name="Li L.F."/>
            <person name="Wei W."/>
            <person name="Gao Y.C."/>
            <person name="Liu J.Z."/>
            <person name="Shao H.Z."/>
            <person name="Wang X."/>
            <person name="Wang C.C."/>
            <person name="Yang T.C."/>
            <person name="Huo Q.B."/>
            <person name="Li W."/>
            <person name="Chen H.Y."/>
            <person name="Chen S.E."/>
            <person name="Zhou L.G."/>
            <person name="Ni X.B."/>
            <person name="Tian J.H."/>
            <person name="Sheng Y."/>
            <person name="Liu T."/>
            <person name="Pan Y.S."/>
            <person name="Xia L.Y."/>
            <person name="Li J."/>
            <person name="Zhao F."/>
            <person name="Cao W.C."/>
        </authorList>
    </citation>
    <scope>NUCLEOTIDE SEQUENCE [LARGE SCALE GENOMIC DNA]</scope>
    <source>
        <strain evidence="1">Iper-2018</strain>
    </source>
</reference>
<protein>
    <submittedName>
        <fullName evidence="1">Uncharacterized protein</fullName>
    </submittedName>
</protein>
<dbReference type="Proteomes" id="UP000805193">
    <property type="component" value="Unassembled WGS sequence"/>
</dbReference>
<gene>
    <name evidence="1" type="ORF">HPB47_009490</name>
</gene>
<keyword evidence="2" id="KW-1185">Reference proteome</keyword>
<dbReference type="EMBL" id="JABSTQ010011269">
    <property type="protein sequence ID" value="KAG0413362.1"/>
    <property type="molecule type" value="Genomic_DNA"/>
</dbReference>
<sequence length="60" mass="6238">HMGALHFPVVVNSKAAVRKLMNAGSLSIGGNLVPLVPVGPQVTNVTLPFLPAQVPEKLLV</sequence>
<organism evidence="1 2">
    <name type="scientific">Ixodes persulcatus</name>
    <name type="common">Taiga tick</name>
    <dbReference type="NCBI Taxonomy" id="34615"/>
    <lineage>
        <taxon>Eukaryota</taxon>
        <taxon>Metazoa</taxon>
        <taxon>Ecdysozoa</taxon>
        <taxon>Arthropoda</taxon>
        <taxon>Chelicerata</taxon>
        <taxon>Arachnida</taxon>
        <taxon>Acari</taxon>
        <taxon>Parasitiformes</taxon>
        <taxon>Ixodida</taxon>
        <taxon>Ixodoidea</taxon>
        <taxon>Ixodidae</taxon>
        <taxon>Ixodinae</taxon>
        <taxon>Ixodes</taxon>
    </lineage>
</organism>